<evidence type="ECO:0000313" key="2">
    <source>
        <dbReference type="Proteomes" id="UP000694555"/>
    </source>
</evidence>
<organism evidence="1 2">
    <name type="scientific">Buteo japonicus</name>
    <dbReference type="NCBI Taxonomy" id="224669"/>
    <lineage>
        <taxon>Eukaryota</taxon>
        <taxon>Metazoa</taxon>
        <taxon>Chordata</taxon>
        <taxon>Craniata</taxon>
        <taxon>Vertebrata</taxon>
        <taxon>Euteleostomi</taxon>
        <taxon>Archelosauria</taxon>
        <taxon>Archosauria</taxon>
        <taxon>Dinosauria</taxon>
        <taxon>Saurischia</taxon>
        <taxon>Theropoda</taxon>
        <taxon>Coelurosauria</taxon>
        <taxon>Aves</taxon>
        <taxon>Neognathae</taxon>
        <taxon>Neoaves</taxon>
        <taxon>Telluraves</taxon>
        <taxon>Accipitrimorphae</taxon>
        <taxon>Accipitriformes</taxon>
        <taxon>Accipitridae</taxon>
        <taxon>Accipitrinae</taxon>
        <taxon>Buteo</taxon>
    </lineage>
</organism>
<sequence length="89" mass="10080">MNTQEADITYKSGNMTSYLQTRTDRPLPVTVRDAGQDSSLSKSSTDFWLDNRRPSLHGYMDKICTDFTGSLDQRSPNKCGLFECCLKSF</sequence>
<dbReference type="AlphaFoldDB" id="A0A8C0BNL0"/>
<accession>A0A8C0BNL0</accession>
<name>A0A8C0BNL0_9AVES</name>
<keyword evidence="2" id="KW-1185">Reference proteome</keyword>
<reference evidence="1" key="2">
    <citation type="submission" date="2025-09" db="UniProtKB">
        <authorList>
            <consortium name="Ensembl"/>
        </authorList>
    </citation>
    <scope>IDENTIFICATION</scope>
</reference>
<evidence type="ECO:0000313" key="1">
    <source>
        <dbReference type="Ensembl" id="ENSBJAP00000019784.1"/>
    </source>
</evidence>
<reference evidence="1" key="1">
    <citation type="submission" date="2025-08" db="UniProtKB">
        <authorList>
            <consortium name="Ensembl"/>
        </authorList>
    </citation>
    <scope>IDENTIFICATION</scope>
</reference>
<dbReference type="Proteomes" id="UP000694555">
    <property type="component" value="Unplaced"/>
</dbReference>
<protein>
    <submittedName>
        <fullName evidence="1">Uncharacterized protein</fullName>
    </submittedName>
</protein>
<dbReference type="Ensembl" id="ENSBJAT00000020347.1">
    <property type="protein sequence ID" value="ENSBJAP00000019784.1"/>
    <property type="gene ID" value="ENSBJAG00000013015.1"/>
</dbReference>
<proteinExistence type="predicted"/>